<accession>A0ABQ0JPQ5</accession>
<protein>
    <submittedName>
        <fullName evidence="1">Surface protein Lk90-like protein</fullName>
    </submittedName>
</protein>
<comment type="caution">
    <text evidence="1">The sequence shown here is derived from an EMBL/GenBank/DDBJ whole genome shotgun (WGS) entry which is preliminary data.</text>
</comment>
<sequence>MNIFISLVLLFFSALIVGCDSGGAFLDNRDNSSEFIEVKIVPLDVYSQSLRGHDKLSIAKGSGFYVSAFGVLADGTEQDITRDNNVEWLSSEPSTLIVQAGRAVGIAPGRSYVSASYAGITSNRVEVGVYDEAVESIRVSPEILDIGLGERSRIRVIANYADKSTADVSDLVSWEVDDLSVVDFDGQFLKGKTVGTTDIRAVFGELKSNDVTITVWNRSLERVLVEPSIIELPVGASYRLSALAIYRDNDSGEYFTSDVSEQVFWTNESEDETLIHLTDNGVVVAQSQGHAQISAQYLEQKSGYGSVHIVDESLLALDIKPKSDHLSIGDTMVFTALGRFSSLRQYDMSYSVQWKGNDSDVLVSCHQV</sequence>
<gene>
    <name evidence="1" type="ORF">JCM19239_2666</name>
</gene>
<proteinExistence type="predicted"/>
<evidence type="ECO:0000313" key="1">
    <source>
        <dbReference type="EMBL" id="GAL30320.1"/>
    </source>
</evidence>
<dbReference type="Gene3D" id="2.60.40.1080">
    <property type="match status" value="3"/>
</dbReference>
<reference evidence="2" key="2">
    <citation type="submission" date="2014-09" db="EMBL/GenBank/DDBJ databases">
        <authorList>
            <consortium name="NBRP consortium"/>
            <person name="Sawabe T."/>
            <person name="Meirelles P."/>
            <person name="Nakanishi M."/>
            <person name="Sayaka M."/>
            <person name="Hattori M."/>
            <person name="Ohkuma M."/>
        </authorList>
    </citation>
    <scope>NUCLEOTIDE SEQUENCE [LARGE SCALE GENOMIC DNA]</scope>
    <source>
        <strain evidence="2">JCM 19239</strain>
    </source>
</reference>
<keyword evidence="2" id="KW-1185">Reference proteome</keyword>
<evidence type="ECO:0000313" key="2">
    <source>
        <dbReference type="Proteomes" id="UP000029223"/>
    </source>
</evidence>
<dbReference type="Proteomes" id="UP000029223">
    <property type="component" value="Unassembled WGS sequence"/>
</dbReference>
<dbReference type="EMBL" id="BBMS01000091">
    <property type="protein sequence ID" value="GAL30320.1"/>
    <property type="molecule type" value="Genomic_DNA"/>
</dbReference>
<organism evidence="1 2">
    <name type="scientific">Vibrio variabilis</name>
    <dbReference type="NCBI Taxonomy" id="990271"/>
    <lineage>
        <taxon>Bacteria</taxon>
        <taxon>Pseudomonadati</taxon>
        <taxon>Pseudomonadota</taxon>
        <taxon>Gammaproteobacteria</taxon>
        <taxon>Vibrionales</taxon>
        <taxon>Vibrionaceae</taxon>
        <taxon>Vibrio</taxon>
    </lineage>
</organism>
<name>A0ABQ0JPQ5_9VIBR</name>
<reference evidence="2" key="1">
    <citation type="submission" date="2014-09" db="EMBL/GenBank/DDBJ databases">
        <title>Vibrio variabilis JCM 19239. (C206) whole genome shotgun sequence.</title>
        <authorList>
            <person name="Sawabe T."/>
            <person name="Meirelles P."/>
            <person name="Nakanishi M."/>
            <person name="Sayaka M."/>
            <person name="Hattori M."/>
            <person name="Ohkuma M."/>
        </authorList>
    </citation>
    <scope>NUCLEOTIDE SEQUENCE [LARGE SCALE GENOMIC DNA]</scope>
    <source>
        <strain evidence="2">JCM 19239</strain>
    </source>
</reference>